<feature type="transmembrane region" description="Helical" evidence="4">
    <location>
        <begin position="206"/>
        <end position="224"/>
    </location>
</feature>
<keyword evidence="2" id="KW-0802">TPR repeat</keyword>
<feature type="transmembrane region" description="Helical" evidence="4">
    <location>
        <begin position="382"/>
        <end position="402"/>
    </location>
</feature>
<keyword evidence="4" id="KW-0812">Transmembrane</keyword>
<evidence type="ECO:0000313" key="7">
    <source>
        <dbReference type="Proteomes" id="UP000297762"/>
    </source>
</evidence>
<sequence length="854" mass="98225">MFGRFVILLRTNLYLTLLFFLSFPVLAENIQKIESFDTISSLDSGVDHSWEITEEKIDPKIYSENYLEGEVNLTKTGNYNAPGVYRVSSESVEKVYLIKKFIAPKSWKAAGISVRLGTLSDKDRTYLNGVLIGETGDMDSSFPEAYDKIRIYPIPTSLIRRGSENILIIEVKRFFHPEVGIEQDRTEIGNTEILRRDYYGAEYTKIALLMIYFTVGGYFLFLFLRRRTDTENLYFGIFSLFLVLYQFLRNQIKYELGIPFIYMKKTEYIILTALIPVFANFIRSYFKFPRGKFINLLDGIYALFVLFYIISNDVILYNKLNNSAVQLGWAAYLILIFYYLIKKISQKDRDATLILLGVLVVVLSTVLDTLSNRNIIVFPRTVGYTFFVFVISIATILANKFVRLNEQVEELNEDLENKVVERTRELNESLENVNRLKVQQDGDYFLTSLLIQPLFTNRSQSKSLKIDFFSKQKKQIRFKEKHYEIGGDISISANVSILGEQYTVFVNGDAMGKSIQGAGGALVMGTVFQSILSRTNRGGEYSKRPEIWLKESFLELQSIFESFDGSMYISTVIGLLNERTGGLYYINAEHPWPVLYRDGKAEFLDNDLSLRKIGIPGNEESFQVKFFQLKKGDILILGSDGKDDLLIGNDERGRILNEDETKFLRTVEITDADLEKIYDETLKFGELTDDFTLVRLEYLVIPETISISTPEILSKARDLYKNKHYESVISSLSGFNAPSANQEEVLLLLGKSRLKLKDYSSASRTFERAASLNPRRLESQYYASYTHRLNKDFEKAEYFGKIAYDLDGQLLPNLINLADIYRNLNRSGEAKRFAEEAKKIDPNHPWLVRLTDVF</sequence>
<proteinExistence type="predicted"/>
<keyword evidence="7" id="KW-1185">Reference proteome</keyword>
<dbReference type="PANTHER" id="PTHR43156:SF2">
    <property type="entry name" value="STAGE II SPORULATION PROTEIN E"/>
    <property type="match status" value="1"/>
</dbReference>
<dbReference type="InterPro" id="IPR011990">
    <property type="entry name" value="TPR-like_helical_dom_sf"/>
</dbReference>
<dbReference type="PANTHER" id="PTHR43156">
    <property type="entry name" value="STAGE II SPORULATION PROTEIN E-RELATED"/>
    <property type="match status" value="1"/>
</dbReference>
<dbReference type="SUPFAM" id="SSF81606">
    <property type="entry name" value="PP2C-like"/>
    <property type="match status" value="1"/>
</dbReference>
<keyword evidence="3" id="KW-0175">Coiled coil</keyword>
<dbReference type="InterPro" id="IPR011623">
    <property type="entry name" value="7TMR_DISM_rcpt_extracell_dom1"/>
</dbReference>
<evidence type="ECO:0000256" key="4">
    <source>
        <dbReference type="SAM" id="Phobius"/>
    </source>
</evidence>
<feature type="transmembrane region" description="Helical" evidence="4">
    <location>
        <begin position="323"/>
        <end position="341"/>
    </location>
</feature>
<dbReference type="AlphaFoldDB" id="A0A4R9K305"/>
<dbReference type="InterPro" id="IPR001932">
    <property type="entry name" value="PPM-type_phosphatase-like_dom"/>
</dbReference>
<dbReference type="SUPFAM" id="SSF49785">
    <property type="entry name" value="Galactose-binding domain-like"/>
    <property type="match status" value="1"/>
</dbReference>
<accession>A0A4R9K305</accession>
<dbReference type="InterPro" id="IPR036457">
    <property type="entry name" value="PPM-type-like_dom_sf"/>
</dbReference>
<dbReference type="Gene3D" id="3.60.40.10">
    <property type="entry name" value="PPM-type phosphatase domain"/>
    <property type="match status" value="1"/>
</dbReference>
<reference evidence="6" key="1">
    <citation type="journal article" date="2019" name="PLoS Negl. Trop. Dis.">
        <title>Revisiting the worldwide diversity of Leptospira species in the environment.</title>
        <authorList>
            <person name="Vincent A.T."/>
            <person name="Schiettekatte O."/>
            <person name="Bourhy P."/>
            <person name="Veyrier F.J."/>
            <person name="Picardeau M."/>
        </authorList>
    </citation>
    <scope>NUCLEOTIDE SEQUENCE [LARGE SCALE GENOMIC DNA]</scope>
    <source>
        <strain evidence="6">201702455</strain>
    </source>
</reference>
<keyword evidence="4" id="KW-0472">Membrane</keyword>
<name>A0A4R9K305_9LEPT</name>
<dbReference type="Proteomes" id="UP000297762">
    <property type="component" value="Unassembled WGS sequence"/>
</dbReference>
<feature type="transmembrane region" description="Helical" evidence="4">
    <location>
        <begin position="268"/>
        <end position="286"/>
    </location>
</feature>
<gene>
    <name evidence="6" type="ORF">EHQ64_16295</name>
</gene>
<dbReference type="Gene3D" id="2.60.120.260">
    <property type="entry name" value="Galactose-binding domain-like"/>
    <property type="match status" value="1"/>
</dbReference>
<feature type="transmembrane region" description="Helical" evidence="4">
    <location>
        <begin position="293"/>
        <end position="311"/>
    </location>
</feature>
<dbReference type="SMART" id="SM00331">
    <property type="entry name" value="PP2C_SIG"/>
    <property type="match status" value="1"/>
</dbReference>
<dbReference type="SMART" id="SM00028">
    <property type="entry name" value="TPR"/>
    <property type="match status" value="2"/>
</dbReference>
<keyword evidence="1" id="KW-0378">Hydrolase</keyword>
<dbReference type="Pfam" id="PF07228">
    <property type="entry name" value="SpoIIE"/>
    <property type="match status" value="1"/>
</dbReference>
<evidence type="ECO:0000256" key="2">
    <source>
        <dbReference type="PROSITE-ProRule" id="PRU00339"/>
    </source>
</evidence>
<dbReference type="EMBL" id="RQGF01000031">
    <property type="protein sequence ID" value="TGL59244.1"/>
    <property type="molecule type" value="Genomic_DNA"/>
</dbReference>
<dbReference type="PROSITE" id="PS50005">
    <property type="entry name" value="TPR"/>
    <property type="match status" value="1"/>
</dbReference>
<dbReference type="SUPFAM" id="SSF48452">
    <property type="entry name" value="TPR-like"/>
    <property type="match status" value="1"/>
</dbReference>
<feature type="transmembrane region" description="Helical" evidence="4">
    <location>
        <begin position="231"/>
        <end position="248"/>
    </location>
</feature>
<evidence type="ECO:0000256" key="1">
    <source>
        <dbReference type="ARBA" id="ARBA00022801"/>
    </source>
</evidence>
<comment type="caution">
    <text evidence="6">The sequence shown here is derived from an EMBL/GenBank/DDBJ whole genome shotgun (WGS) entry which is preliminary data.</text>
</comment>
<dbReference type="RefSeq" id="WP_135650866.1">
    <property type="nucleotide sequence ID" value="NZ_RQGF01000031.1"/>
</dbReference>
<dbReference type="OrthoDB" id="343086at2"/>
<dbReference type="Pfam" id="PF07695">
    <property type="entry name" value="7TMR-DISM_7TM"/>
    <property type="match status" value="1"/>
</dbReference>
<evidence type="ECO:0000256" key="3">
    <source>
        <dbReference type="SAM" id="Coils"/>
    </source>
</evidence>
<dbReference type="GO" id="GO:0016791">
    <property type="term" value="F:phosphatase activity"/>
    <property type="evidence" value="ECO:0007669"/>
    <property type="project" value="TreeGrafter"/>
</dbReference>
<feature type="coiled-coil region" evidence="3">
    <location>
        <begin position="394"/>
        <end position="432"/>
    </location>
</feature>
<dbReference type="InterPro" id="IPR008979">
    <property type="entry name" value="Galactose-bd-like_sf"/>
</dbReference>
<dbReference type="Pfam" id="PF13181">
    <property type="entry name" value="TPR_8"/>
    <property type="match status" value="2"/>
</dbReference>
<feature type="repeat" description="TPR" evidence="2">
    <location>
        <begin position="743"/>
        <end position="776"/>
    </location>
</feature>
<dbReference type="InterPro" id="IPR019734">
    <property type="entry name" value="TPR_rpt"/>
</dbReference>
<keyword evidence="4" id="KW-1133">Transmembrane helix</keyword>
<evidence type="ECO:0000313" key="6">
    <source>
        <dbReference type="EMBL" id="TGL59244.1"/>
    </source>
</evidence>
<dbReference type="Gene3D" id="1.25.40.10">
    <property type="entry name" value="Tetratricopeptide repeat domain"/>
    <property type="match status" value="1"/>
</dbReference>
<evidence type="ECO:0000259" key="5">
    <source>
        <dbReference type="SMART" id="SM00331"/>
    </source>
</evidence>
<organism evidence="6 7">
    <name type="scientific">Leptospira sarikeiensis</name>
    <dbReference type="NCBI Taxonomy" id="2484943"/>
    <lineage>
        <taxon>Bacteria</taxon>
        <taxon>Pseudomonadati</taxon>
        <taxon>Spirochaetota</taxon>
        <taxon>Spirochaetia</taxon>
        <taxon>Leptospirales</taxon>
        <taxon>Leptospiraceae</taxon>
        <taxon>Leptospira</taxon>
    </lineage>
</organism>
<dbReference type="InterPro" id="IPR052016">
    <property type="entry name" value="Bact_Sigma-Reg"/>
</dbReference>
<feature type="domain" description="PPM-type phosphatase" evidence="5">
    <location>
        <begin position="484"/>
        <end position="698"/>
    </location>
</feature>
<protein>
    <submittedName>
        <fullName evidence="6">Stage II sporulation protein E</fullName>
    </submittedName>
</protein>